<reference evidence="1" key="1">
    <citation type="submission" date="2024-06" db="EMBL/GenBank/DDBJ databases">
        <title>Lacrimispora cavernae sp. nov., a novel anaerobe isolated from bat guano pile inside a cave.</title>
        <authorList>
            <person name="Miller S.L."/>
            <person name="Lu N."/>
            <person name="King J."/>
            <person name="Sankaranarayanan K."/>
            <person name="Lawson P.A."/>
        </authorList>
    </citation>
    <scope>NUCLEOTIDE SEQUENCE</scope>
    <source>
        <strain evidence="1">BS-2</strain>
    </source>
</reference>
<protein>
    <submittedName>
        <fullName evidence="1">Uncharacterized protein</fullName>
    </submittedName>
</protein>
<dbReference type="RefSeq" id="WP_349946725.1">
    <property type="nucleotide sequence ID" value="NZ_CP157940.1"/>
</dbReference>
<dbReference type="EMBL" id="CP157940">
    <property type="protein sequence ID" value="XBS54219.1"/>
    <property type="molecule type" value="Genomic_DNA"/>
</dbReference>
<organism evidence="1">
    <name type="scientific">Lacrimispora sp. BS-2</name>
    <dbReference type="NCBI Taxonomy" id="3151850"/>
    <lineage>
        <taxon>Bacteria</taxon>
        <taxon>Bacillati</taxon>
        <taxon>Bacillota</taxon>
        <taxon>Clostridia</taxon>
        <taxon>Lachnospirales</taxon>
        <taxon>Lachnospiraceae</taxon>
        <taxon>Lacrimispora</taxon>
    </lineage>
</organism>
<evidence type="ECO:0000313" key="1">
    <source>
        <dbReference type="EMBL" id="XBS54219.1"/>
    </source>
</evidence>
<accession>A0AAU7PPB3</accession>
<name>A0AAU7PPB3_9FIRM</name>
<proteinExistence type="predicted"/>
<dbReference type="AlphaFoldDB" id="A0AAU7PPB3"/>
<sequence>MKDLIILMMSLFLAYASVIALYQVMAKTDTNTAKAVVDTAILKLLRFFIGLFSNDDQIQYSQYIPDEVLIRKLMESLAPYNELPIAYTEWQLCTYSKLKLPAIAIHIVCKNDENFPIIRNILNNVFKEHMAECGLQGFYNNICFQKLEESSYKLLLVYAVSDAEKENLKRLVMTKKRQAEIIVKNSVKPVVDDELERELEGDGGDFED</sequence>
<gene>
    <name evidence="1" type="ORF">ABFV83_00050</name>
</gene>